<dbReference type="NCBIfam" id="TIGR02832">
    <property type="entry name" value="spo_yunB"/>
    <property type="match status" value="1"/>
</dbReference>
<organism evidence="2 3">
    <name type="scientific">Allofournierella massiliensis</name>
    <dbReference type="NCBI Taxonomy" id="1650663"/>
    <lineage>
        <taxon>Bacteria</taxon>
        <taxon>Bacillati</taxon>
        <taxon>Bacillota</taxon>
        <taxon>Clostridia</taxon>
        <taxon>Eubacteriales</taxon>
        <taxon>Oscillospiraceae</taxon>
        <taxon>Allofournierella</taxon>
    </lineage>
</organism>
<comment type="caution">
    <text evidence="2">The sequence shown here is derived from an EMBL/GenBank/DDBJ whole genome shotgun (WGS) entry which is preliminary data.</text>
</comment>
<evidence type="ECO:0000313" key="3">
    <source>
        <dbReference type="Proteomes" id="UP001529380"/>
    </source>
</evidence>
<keyword evidence="1" id="KW-0472">Membrane</keyword>
<reference evidence="2 3" key="3">
    <citation type="submission" date="2023-06" db="EMBL/GenBank/DDBJ databases">
        <authorList>
            <person name="Zeman M."/>
            <person name="Kubasova T."/>
            <person name="Jahodarova E."/>
            <person name="Nykrynova M."/>
            <person name="Rychlik I."/>
        </authorList>
    </citation>
    <scope>NUCLEOTIDE SEQUENCE [LARGE SCALE GENOMIC DNA]</scope>
    <source>
        <strain evidence="2 3">ET340</strain>
    </source>
</reference>
<accession>A0ABT7UNC0</accession>
<reference evidence="3" key="1">
    <citation type="submission" date="2023-06" db="EMBL/GenBank/DDBJ databases">
        <title>Identification and characterization of horizontal gene transfer across gut microbiota members of farm animals based on homology search.</title>
        <authorList>
            <person name="Zeman M."/>
            <person name="Kubasova T."/>
            <person name="Jahodarova E."/>
            <person name="Nykrynova M."/>
            <person name="Rychlik I."/>
        </authorList>
    </citation>
    <scope>NUCLEOTIDE SEQUENCE [LARGE SCALE GENOMIC DNA]</scope>
    <source>
        <strain evidence="3">ET340</strain>
    </source>
</reference>
<dbReference type="Proteomes" id="UP001529380">
    <property type="component" value="Unassembled WGS sequence"/>
</dbReference>
<dbReference type="InterPro" id="IPR014197">
    <property type="entry name" value="Sporulation_prot_YunB"/>
</dbReference>
<evidence type="ECO:0000313" key="2">
    <source>
        <dbReference type="EMBL" id="MDM8200384.1"/>
    </source>
</evidence>
<sequence length="254" mass="28018">MPFLFEKAITASQFLLFANILNQKTPTMEEEAMRHISHSARQRVAKRRKKRLCLAIGLALVLFALQQIDQAIRPLTRQVVQYRCRAQAVQTIQTACNSILEQNSSLYEDLYTVQRDDTGRVQSVAVNSARINTLEDALVEQVNQSLYQLQQLPLHIPLGTLTGIQLFSNLGPKIAIHVQPLSLVTSQVQSDFSQAGVNQTRLEVTVCFSVQIGALLAGEVIPVDAQTEVLAAQILIVGEVPQLYAQSVGSAEKA</sequence>
<dbReference type="RefSeq" id="WP_270913125.1">
    <property type="nucleotide sequence ID" value="NZ_JAUDCL010000004.1"/>
</dbReference>
<dbReference type="Pfam" id="PF09560">
    <property type="entry name" value="Spore_YunB"/>
    <property type="match status" value="1"/>
</dbReference>
<proteinExistence type="predicted"/>
<keyword evidence="1" id="KW-0812">Transmembrane</keyword>
<protein>
    <submittedName>
        <fullName evidence="2">Sporulation protein YunB</fullName>
    </submittedName>
</protein>
<feature type="transmembrane region" description="Helical" evidence="1">
    <location>
        <begin position="51"/>
        <end position="68"/>
    </location>
</feature>
<reference evidence="2 3" key="2">
    <citation type="submission" date="2023-06" db="EMBL/GenBank/DDBJ databases">
        <title>Identification and characterization of horizontal gene transfer across gut microbiota members of farm animals based on homology search.</title>
        <authorList>
            <person name="Schwarzerova J."/>
            <person name="Nykrynova M."/>
            <person name="Jureckova K."/>
            <person name="Cejkova D."/>
            <person name="Rychlik I."/>
        </authorList>
    </citation>
    <scope>NUCLEOTIDE SEQUENCE [LARGE SCALE GENOMIC DNA]</scope>
    <source>
        <strain evidence="2 3">ET340</strain>
    </source>
</reference>
<dbReference type="EMBL" id="JAUDCL010000004">
    <property type="protein sequence ID" value="MDM8200384.1"/>
    <property type="molecule type" value="Genomic_DNA"/>
</dbReference>
<keyword evidence="3" id="KW-1185">Reference proteome</keyword>
<keyword evidence="1" id="KW-1133">Transmembrane helix</keyword>
<gene>
    <name evidence="2" type="primary">yunB</name>
    <name evidence="2" type="ORF">QUW08_03610</name>
</gene>
<evidence type="ECO:0000256" key="1">
    <source>
        <dbReference type="SAM" id="Phobius"/>
    </source>
</evidence>
<name>A0ABT7UNC0_9FIRM</name>